<comment type="caution">
    <text evidence="1">The sequence shown here is derived from an EMBL/GenBank/DDBJ whole genome shotgun (WGS) entry which is preliminary data.</text>
</comment>
<name>A0ACB6QL12_9PLEO</name>
<reference evidence="1" key="1">
    <citation type="journal article" date="2020" name="Stud. Mycol.">
        <title>101 Dothideomycetes genomes: a test case for predicting lifestyles and emergence of pathogens.</title>
        <authorList>
            <person name="Haridas S."/>
            <person name="Albert R."/>
            <person name="Binder M."/>
            <person name="Bloem J."/>
            <person name="Labutti K."/>
            <person name="Salamov A."/>
            <person name="Andreopoulos B."/>
            <person name="Baker S."/>
            <person name="Barry K."/>
            <person name="Bills G."/>
            <person name="Bluhm B."/>
            <person name="Cannon C."/>
            <person name="Castanera R."/>
            <person name="Culley D."/>
            <person name="Daum C."/>
            <person name="Ezra D."/>
            <person name="Gonzalez J."/>
            <person name="Henrissat B."/>
            <person name="Kuo A."/>
            <person name="Liang C."/>
            <person name="Lipzen A."/>
            <person name="Lutzoni F."/>
            <person name="Magnuson J."/>
            <person name="Mondo S."/>
            <person name="Nolan M."/>
            <person name="Ohm R."/>
            <person name="Pangilinan J."/>
            <person name="Park H.-J."/>
            <person name="Ramirez L."/>
            <person name="Alfaro M."/>
            <person name="Sun H."/>
            <person name="Tritt A."/>
            <person name="Yoshinaga Y."/>
            <person name="Zwiers L.-H."/>
            <person name="Turgeon B."/>
            <person name="Goodwin S."/>
            <person name="Spatafora J."/>
            <person name="Crous P."/>
            <person name="Grigoriev I."/>
        </authorList>
    </citation>
    <scope>NUCLEOTIDE SEQUENCE</scope>
    <source>
        <strain evidence="1">ATCC 200398</strain>
    </source>
</reference>
<protein>
    <submittedName>
        <fullName evidence="1">Uncharacterized protein</fullName>
    </submittedName>
</protein>
<keyword evidence="2" id="KW-1185">Reference proteome</keyword>
<dbReference type="Proteomes" id="UP000799755">
    <property type="component" value="Unassembled WGS sequence"/>
</dbReference>
<proteinExistence type="predicted"/>
<gene>
    <name evidence="1" type="ORF">BDR25DRAFT_358314</name>
</gene>
<evidence type="ECO:0000313" key="2">
    <source>
        <dbReference type="Proteomes" id="UP000799755"/>
    </source>
</evidence>
<accession>A0ACB6QL12</accession>
<sequence>MPEKGVTILAEKSVACGFACTVGAYPGDRRVAGCSLQLSGNESSAETVAIAGGFLGIENTSGQLIGHWDCEASGSGRLRNPSHGPPVIALILAFVCRVCCVTNGAACRLVDVYIFLLFQTGTLGENGLNLLLVIPLLSSSPAPLSLVRVDLKPGNRIDQTKQTHCMDPVIANASRNSTYKVEPKPEDRALHAGPRKWVKKWYKTNYPATEASSRLGRFDNSWEQRSQVFQTSFKEITEACRKVFDAYYMRMFHVLDPNPFMEETRLRSNESGGNCRYYYRLSRHLTEEDFRRSQISILNQPAAIFGLGQGAAGISVR</sequence>
<evidence type="ECO:0000313" key="1">
    <source>
        <dbReference type="EMBL" id="KAF2467628.1"/>
    </source>
</evidence>
<organism evidence="1 2">
    <name type="scientific">Lindgomyces ingoldianus</name>
    <dbReference type="NCBI Taxonomy" id="673940"/>
    <lineage>
        <taxon>Eukaryota</taxon>
        <taxon>Fungi</taxon>
        <taxon>Dikarya</taxon>
        <taxon>Ascomycota</taxon>
        <taxon>Pezizomycotina</taxon>
        <taxon>Dothideomycetes</taxon>
        <taxon>Pleosporomycetidae</taxon>
        <taxon>Pleosporales</taxon>
        <taxon>Lindgomycetaceae</taxon>
        <taxon>Lindgomyces</taxon>
    </lineage>
</organism>
<dbReference type="EMBL" id="MU003519">
    <property type="protein sequence ID" value="KAF2467628.1"/>
    <property type="molecule type" value="Genomic_DNA"/>
</dbReference>